<name>A0AAE7E413_9BACT</name>
<keyword evidence="1" id="KW-0732">Signal</keyword>
<dbReference type="RefSeq" id="WP_228201832.1">
    <property type="nucleotide sequence ID" value="NZ_CP053840.1"/>
</dbReference>
<dbReference type="PROSITE" id="PS51257">
    <property type="entry name" value="PROKAR_LIPOPROTEIN"/>
    <property type="match status" value="1"/>
</dbReference>
<protein>
    <recommendedName>
        <fullName evidence="4">Lipoprotein</fullName>
    </recommendedName>
</protein>
<accession>A0AAE7E413</accession>
<feature type="signal peptide" evidence="1">
    <location>
        <begin position="1"/>
        <end position="19"/>
    </location>
</feature>
<reference evidence="2 3" key="1">
    <citation type="submission" date="2020-05" db="EMBL/GenBank/DDBJ databases">
        <title>Complete genome sequencing of Campylobacter and Arcobacter type strains.</title>
        <authorList>
            <person name="Miller W.G."/>
            <person name="Yee E."/>
        </authorList>
    </citation>
    <scope>NUCLEOTIDE SEQUENCE [LARGE SCALE GENOMIC DNA]</scope>
    <source>
        <strain evidence="2 3">LMG 26156</strain>
    </source>
</reference>
<dbReference type="EMBL" id="CP053840">
    <property type="protein sequence ID" value="QKF66206.1"/>
    <property type="molecule type" value="Genomic_DNA"/>
</dbReference>
<sequence>MFKKVLLSAITAYFLVGCGGGSSSSSTSDTSTTINVERGAVLNATVKDASNQIAIWNKGTNSYTFKNSITYPISVTGGFVDIDNDGIKNNSDFDLDLELKSNSGKNVTLVSTIIYNDNQTTQKNNLNILSQEFSLSEDELLDLPSSKKELALLSNIIYKNLELNSSINLENIVELISSKKIDLKQEYEKIDLQKFSNLSSKEFLEQNELETIKEIKNIKSLRDTLPTYSGSDLTSTEVLNEKSAYISPQCYTKTQDENQNVYNPCFACHINSVEPNYINDWDLQESYSFSENSYKNPFTNSFKDRTTLVNAINDNQILEYINQDNYKDEDGNIILNTKLKYDLPSQWDFSFDGVKDGVWSGYIPDCYFNFDDEGFDLDNNGNYTGWRVFAYTPFLGTFWPTNGSTDDVLIRLPKSMMQDSSGNFSKEVYKINLAIVESMVKKQDVELGFEVDESKYGVDLNHNNVIDKTSKIVYQWTKPDAITNYPKVIYYNYYVGLAKSKLETNELNISPGLYPNETEFLHSVRYIGIKDDKSGIKLANRMKELRYAKKTTWNNYAQLSNAALSEVKEKDTFPDRLRTIKGNIESGLSTGLGWNYQGFIEDARGNLRPQSYEETLSCIGCHSGIGAITDSTFAFPRKFENADSWYHWSKKDLTGTKDRILSNSKGEFAFYLEQNKAGDEFRGNDEIKNKFFDVNGDLIQNEVDKIANDITYLIYPSVNRAMKLNKAYKVIVDEQSFIYGKDAHITPLNDTVYDEVEIDKSTGISAVKF</sequence>
<feature type="chain" id="PRO_5042233535" description="Lipoprotein" evidence="1">
    <location>
        <begin position="20"/>
        <end position="769"/>
    </location>
</feature>
<evidence type="ECO:0000256" key="1">
    <source>
        <dbReference type="SAM" id="SignalP"/>
    </source>
</evidence>
<evidence type="ECO:0000313" key="3">
    <source>
        <dbReference type="Proteomes" id="UP000503482"/>
    </source>
</evidence>
<dbReference type="Proteomes" id="UP000503482">
    <property type="component" value="Chromosome"/>
</dbReference>
<evidence type="ECO:0008006" key="4">
    <source>
        <dbReference type="Google" id="ProtNLM"/>
    </source>
</evidence>
<proteinExistence type="predicted"/>
<evidence type="ECO:0000313" key="2">
    <source>
        <dbReference type="EMBL" id="QKF66206.1"/>
    </source>
</evidence>
<dbReference type="AlphaFoldDB" id="A0AAE7E413"/>
<keyword evidence="3" id="KW-1185">Reference proteome</keyword>
<gene>
    <name evidence="2" type="ORF">AVENP_0635</name>
</gene>
<dbReference type="KEGG" id="avp:AVENP_0635"/>
<organism evidence="2 3">
    <name type="scientific">Arcobacter venerupis</name>
    <dbReference type="NCBI Taxonomy" id="1054033"/>
    <lineage>
        <taxon>Bacteria</taxon>
        <taxon>Pseudomonadati</taxon>
        <taxon>Campylobacterota</taxon>
        <taxon>Epsilonproteobacteria</taxon>
        <taxon>Campylobacterales</taxon>
        <taxon>Arcobacteraceae</taxon>
        <taxon>Arcobacter</taxon>
    </lineage>
</organism>